<organism evidence="3 4">
    <name type="scientific">Fictibacillus marinisediminis</name>
    <dbReference type="NCBI Taxonomy" id="2878389"/>
    <lineage>
        <taxon>Bacteria</taxon>
        <taxon>Bacillati</taxon>
        <taxon>Bacillota</taxon>
        <taxon>Bacilli</taxon>
        <taxon>Bacillales</taxon>
        <taxon>Fictibacillaceae</taxon>
        <taxon>Fictibacillus</taxon>
    </lineage>
</organism>
<evidence type="ECO:0000313" key="3">
    <source>
        <dbReference type="EMBL" id="MCK6255766.1"/>
    </source>
</evidence>
<keyword evidence="3" id="KW-0406">Ion transport</keyword>
<reference evidence="3" key="1">
    <citation type="submission" date="2021-09" db="EMBL/GenBank/DDBJ databases">
        <title>Genome analysis of Fictibacillus sp. KIGAM418 isolated from marine sediment.</title>
        <authorList>
            <person name="Seo M.-J."/>
            <person name="Cho E.-S."/>
            <person name="Hwang C.Y."/>
        </authorList>
    </citation>
    <scope>NUCLEOTIDE SEQUENCE</scope>
    <source>
        <strain evidence="3">KIGAM418</strain>
    </source>
</reference>
<feature type="transmembrane region" description="Helical" evidence="1">
    <location>
        <begin position="6"/>
        <end position="25"/>
    </location>
</feature>
<dbReference type="EMBL" id="JAIWJX010000002">
    <property type="protein sequence ID" value="MCK6255766.1"/>
    <property type="molecule type" value="Genomic_DNA"/>
</dbReference>
<evidence type="ECO:0000259" key="2">
    <source>
        <dbReference type="Pfam" id="PF07885"/>
    </source>
</evidence>
<feature type="transmembrane region" description="Helical" evidence="1">
    <location>
        <begin position="112"/>
        <end position="134"/>
    </location>
</feature>
<keyword evidence="1" id="KW-0472">Membrane</keyword>
<comment type="caution">
    <text evidence="3">The sequence shown here is derived from an EMBL/GenBank/DDBJ whole genome shotgun (WGS) entry which is preliminary data.</text>
</comment>
<feature type="transmembrane region" description="Helical" evidence="1">
    <location>
        <begin position="37"/>
        <end position="60"/>
    </location>
</feature>
<protein>
    <submittedName>
        <fullName evidence="3">Potassium channel family protein</fullName>
    </submittedName>
</protein>
<keyword evidence="3" id="KW-0407">Ion channel</keyword>
<dbReference type="RefSeq" id="WP_248254580.1">
    <property type="nucleotide sequence ID" value="NZ_JAIWJX010000002.1"/>
</dbReference>
<keyword evidence="4" id="KW-1185">Reference proteome</keyword>
<evidence type="ECO:0000313" key="4">
    <source>
        <dbReference type="Proteomes" id="UP001139011"/>
    </source>
</evidence>
<feature type="domain" description="Potassium channel" evidence="2">
    <location>
        <begin position="86"/>
        <end position="131"/>
    </location>
</feature>
<dbReference type="AlphaFoldDB" id="A0A9X1X903"/>
<proteinExistence type="predicted"/>
<keyword evidence="3" id="KW-0813">Transport</keyword>
<evidence type="ECO:0000256" key="1">
    <source>
        <dbReference type="SAM" id="Phobius"/>
    </source>
</evidence>
<sequence length="143" mass="16214">MGDLIYLAMLFLSGLIVYKSLQSLFSHPVMKHQLMSLNHLFVLVIVYITIILGFGLMYTSLLLMDFHVLMKHGEVIGHRYFFYVIDDAMYFSSMTMLSVGYGDLTPMGFGRWLSIIEALIGYLLPAAFVLTSVIDRNSASKKL</sequence>
<accession>A0A9X1X903</accession>
<gene>
    <name evidence="3" type="ORF">LCY76_03915</name>
</gene>
<keyword evidence="1" id="KW-1133">Transmembrane helix</keyword>
<dbReference type="InterPro" id="IPR013099">
    <property type="entry name" value="K_chnl_dom"/>
</dbReference>
<keyword evidence="1" id="KW-0812">Transmembrane</keyword>
<name>A0A9X1X903_9BACL</name>
<dbReference type="Pfam" id="PF07885">
    <property type="entry name" value="Ion_trans_2"/>
    <property type="match status" value="1"/>
</dbReference>
<dbReference type="GO" id="GO:0034220">
    <property type="term" value="P:monoatomic ion transmembrane transport"/>
    <property type="evidence" value="ECO:0007669"/>
    <property type="project" value="UniProtKB-KW"/>
</dbReference>
<dbReference type="Gene3D" id="1.10.287.70">
    <property type="match status" value="1"/>
</dbReference>
<dbReference type="Proteomes" id="UP001139011">
    <property type="component" value="Unassembled WGS sequence"/>
</dbReference>
<dbReference type="SUPFAM" id="SSF81324">
    <property type="entry name" value="Voltage-gated potassium channels"/>
    <property type="match status" value="1"/>
</dbReference>